<dbReference type="SUPFAM" id="SSF55681">
    <property type="entry name" value="Class II aaRS and biotin synthetases"/>
    <property type="match status" value="1"/>
</dbReference>
<keyword evidence="8 13" id="KW-0067">ATP-binding</keyword>
<feature type="domain" description="Aminoacyl-transfer RNA synthetases class-II family profile" evidence="14">
    <location>
        <begin position="127"/>
        <end position="335"/>
    </location>
</feature>
<dbReference type="InterPro" id="IPR006195">
    <property type="entry name" value="aa-tRNA-synth_II"/>
</dbReference>
<dbReference type="PANTHER" id="PTHR11538:SF41">
    <property type="entry name" value="PHENYLALANINE--TRNA LIGASE, MITOCHONDRIAL"/>
    <property type="match status" value="1"/>
</dbReference>
<dbReference type="InterPro" id="IPR004529">
    <property type="entry name" value="Phe-tRNA-synth_IIc_asu"/>
</dbReference>
<evidence type="ECO:0000256" key="9">
    <source>
        <dbReference type="ARBA" id="ARBA00022842"/>
    </source>
</evidence>
<name>A0AAU9CR83_9LACO</name>
<dbReference type="GO" id="GO:0000287">
    <property type="term" value="F:magnesium ion binding"/>
    <property type="evidence" value="ECO:0007669"/>
    <property type="project" value="UniProtKB-UniRule"/>
</dbReference>
<keyword evidence="5 13" id="KW-0436">Ligase</keyword>
<dbReference type="GO" id="GO:0016740">
    <property type="term" value="F:transferase activity"/>
    <property type="evidence" value="ECO:0007669"/>
    <property type="project" value="UniProtKB-ARBA"/>
</dbReference>
<dbReference type="SUPFAM" id="SSF46589">
    <property type="entry name" value="tRNA-binding arm"/>
    <property type="match status" value="1"/>
</dbReference>
<evidence type="ECO:0000256" key="6">
    <source>
        <dbReference type="ARBA" id="ARBA00022723"/>
    </source>
</evidence>
<dbReference type="InterPro" id="IPR022911">
    <property type="entry name" value="Phe_tRNA_ligase_alpha1_bac"/>
</dbReference>
<dbReference type="InterPro" id="IPR045864">
    <property type="entry name" value="aa-tRNA-synth_II/BPL/LPL"/>
</dbReference>
<dbReference type="InterPro" id="IPR004188">
    <property type="entry name" value="Phe-tRNA_ligase_II_N"/>
</dbReference>
<reference evidence="15 16" key="1">
    <citation type="journal article" date="2023" name="Microbiol. Spectr.">
        <title>Symbiosis of Carpenter Bees with Uncharacterized Lactic Acid Bacteria Showing NAD Auxotrophy.</title>
        <authorList>
            <person name="Kawasaki S."/>
            <person name="Ozawa K."/>
            <person name="Mori T."/>
            <person name="Yamamoto A."/>
            <person name="Ito M."/>
            <person name="Ohkuma M."/>
            <person name="Sakamoto M."/>
            <person name="Matsutani M."/>
        </authorList>
    </citation>
    <scope>NUCLEOTIDE SEQUENCE [LARGE SCALE GENOMIC DNA]</scope>
    <source>
        <strain evidence="15 16">KimC2</strain>
    </source>
</reference>
<dbReference type="NCBIfam" id="TIGR00468">
    <property type="entry name" value="pheS"/>
    <property type="match status" value="1"/>
</dbReference>
<protein>
    <recommendedName>
        <fullName evidence="13">Phenylalanine--tRNA ligase alpha subunit</fullName>
        <ecNumber evidence="13">6.1.1.20</ecNumber>
    </recommendedName>
    <alternativeName>
        <fullName evidence="13">Phenylalanyl-tRNA synthetase alpha subunit</fullName>
        <shortName evidence="13">PheRS</shortName>
    </alternativeName>
</protein>
<dbReference type="InterPro" id="IPR010978">
    <property type="entry name" value="tRNA-bd_arm"/>
</dbReference>
<gene>
    <name evidence="13 15" type="primary">pheS</name>
    <name evidence="15" type="ORF">KIMC2_09910</name>
</gene>
<evidence type="ECO:0000256" key="8">
    <source>
        <dbReference type="ARBA" id="ARBA00022840"/>
    </source>
</evidence>
<evidence type="ECO:0000256" key="11">
    <source>
        <dbReference type="ARBA" id="ARBA00023146"/>
    </source>
</evidence>
<dbReference type="Proteomes" id="UP001321804">
    <property type="component" value="Chromosome"/>
</dbReference>
<dbReference type="GO" id="GO:0005737">
    <property type="term" value="C:cytoplasm"/>
    <property type="evidence" value="ECO:0007669"/>
    <property type="project" value="UniProtKB-SubCell"/>
</dbReference>
<evidence type="ECO:0000256" key="10">
    <source>
        <dbReference type="ARBA" id="ARBA00022917"/>
    </source>
</evidence>
<comment type="similarity">
    <text evidence="2 13">Belongs to the class-II aminoacyl-tRNA synthetase family. Phe-tRNA synthetase alpha subunit type 1 subfamily.</text>
</comment>
<sequence length="360" mass="41379">MGEFNKKTMDIEKKLIELQEKFQQKITSVNSKDDINKVKVEFLGKKGELTQILKQLGTLSVNKRKEIGKQANQIRDHFTEQLDLKINDIKRALIEEKINEETIDVTLPGHENMIGTKHVLNIVIDDLVDFYRSMGYTIDDGTEIEDDKHNFEMLNIPKGHPARDMQDTFFLTNDRDDDFLLRSQTSPNQAHALETHDFSKGPIRMISHGRVFRRDNDDVTHSHQFYQMEGFVVDKNITMSDLLGTLSVTLKYFFGEDREVRFRPSYFPFTEPSVEADVNCFFCNGSGCSICKYTGWIEILGSGMTHPNVFKAAGVDPTVYSGFAFGMGMDRLAMLKYGIEDIRDLYTNDVRFLEQFEGES</sequence>
<feature type="binding site" evidence="13">
    <location>
        <position position="271"/>
    </location>
    <ligand>
        <name>Mg(2+)</name>
        <dbReference type="ChEBI" id="CHEBI:18420"/>
        <note>shared with beta subunit</note>
    </ligand>
</feature>
<dbReference type="EMBL" id="AP026801">
    <property type="protein sequence ID" value="BDR56429.1"/>
    <property type="molecule type" value="Genomic_DNA"/>
</dbReference>
<evidence type="ECO:0000256" key="12">
    <source>
        <dbReference type="ARBA" id="ARBA00049255"/>
    </source>
</evidence>
<dbReference type="GO" id="GO:0006432">
    <property type="term" value="P:phenylalanyl-tRNA aminoacylation"/>
    <property type="evidence" value="ECO:0007669"/>
    <property type="project" value="UniProtKB-UniRule"/>
</dbReference>
<comment type="subunit">
    <text evidence="3 13">Tetramer of two alpha and two beta subunits.</text>
</comment>
<comment type="cofactor">
    <cofactor evidence="13">
        <name>Mg(2+)</name>
        <dbReference type="ChEBI" id="CHEBI:18420"/>
    </cofactor>
    <text evidence="13">Binds 2 magnesium ions per tetramer.</text>
</comment>
<proteinExistence type="inferred from homology"/>
<dbReference type="GO" id="GO:0004826">
    <property type="term" value="F:phenylalanine-tRNA ligase activity"/>
    <property type="evidence" value="ECO:0007669"/>
    <property type="project" value="UniProtKB-UniRule"/>
</dbReference>
<dbReference type="EC" id="6.1.1.20" evidence="13"/>
<keyword evidence="16" id="KW-1185">Reference proteome</keyword>
<organism evidence="15 16">
    <name type="scientific">Xylocopilactobacillus apis</name>
    <dbReference type="NCBI Taxonomy" id="2932183"/>
    <lineage>
        <taxon>Bacteria</taxon>
        <taxon>Bacillati</taxon>
        <taxon>Bacillota</taxon>
        <taxon>Bacilli</taxon>
        <taxon>Lactobacillales</taxon>
        <taxon>Lactobacillaceae</taxon>
        <taxon>Xylocopilactobacillus</taxon>
    </lineage>
</organism>
<dbReference type="PANTHER" id="PTHR11538">
    <property type="entry name" value="PHENYLALANYL-TRNA SYNTHETASE"/>
    <property type="match status" value="1"/>
</dbReference>
<dbReference type="FunFam" id="3.30.930.10:FF:000003">
    <property type="entry name" value="Phenylalanine--tRNA ligase alpha subunit"/>
    <property type="match status" value="1"/>
</dbReference>
<comment type="catalytic activity">
    <reaction evidence="12 13">
        <text>tRNA(Phe) + L-phenylalanine + ATP = L-phenylalanyl-tRNA(Phe) + AMP + diphosphate + H(+)</text>
        <dbReference type="Rhea" id="RHEA:19413"/>
        <dbReference type="Rhea" id="RHEA-COMP:9668"/>
        <dbReference type="Rhea" id="RHEA-COMP:9699"/>
        <dbReference type="ChEBI" id="CHEBI:15378"/>
        <dbReference type="ChEBI" id="CHEBI:30616"/>
        <dbReference type="ChEBI" id="CHEBI:33019"/>
        <dbReference type="ChEBI" id="CHEBI:58095"/>
        <dbReference type="ChEBI" id="CHEBI:78442"/>
        <dbReference type="ChEBI" id="CHEBI:78531"/>
        <dbReference type="ChEBI" id="CHEBI:456215"/>
        <dbReference type="EC" id="6.1.1.20"/>
    </reaction>
</comment>
<dbReference type="PROSITE" id="PS50862">
    <property type="entry name" value="AA_TRNA_LIGASE_II"/>
    <property type="match status" value="1"/>
</dbReference>
<keyword evidence="10 13" id="KW-0648">Protein biosynthesis</keyword>
<evidence type="ECO:0000256" key="4">
    <source>
        <dbReference type="ARBA" id="ARBA00022490"/>
    </source>
</evidence>
<evidence type="ECO:0000256" key="3">
    <source>
        <dbReference type="ARBA" id="ARBA00011209"/>
    </source>
</evidence>
<evidence type="ECO:0000256" key="5">
    <source>
        <dbReference type="ARBA" id="ARBA00022598"/>
    </source>
</evidence>
<evidence type="ECO:0000256" key="2">
    <source>
        <dbReference type="ARBA" id="ARBA00010207"/>
    </source>
</evidence>
<dbReference type="Pfam" id="PF01409">
    <property type="entry name" value="tRNA-synt_2d"/>
    <property type="match status" value="1"/>
</dbReference>
<comment type="subcellular location">
    <subcellularLocation>
        <location evidence="1 13">Cytoplasm</location>
    </subcellularLocation>
</comment>
<dbReference type="GO" id="GO:0140096">
    <property type="term" value="F:catalytic activity, acting on a protein"/>
    <property type="evidence" value="ECO:0007669"/>
    <property type="project" value="UniProtKB-ARBA"/>
</dbReference>
<keyword evidence="4 13" id="KW-0963">Cytoplasm</keyword>
<dbReference type="KEGG" id="xak:KIMC2_09910"/>
<keyword evidence="6 13" id="KW-0479">Metal-binding</keyword>
<evidence type="ECO:0000313" key="16">
    <source>
        <dbReference type="Proteomes" id="UP001321804"/>
    </source>
</evidence>
<dbReference type="CDD" id="cd00496">
    <property type="entry name" value="PheRS_alpha_core"/>
    <property type="match status" value="1"/>
</dbReference>
<dbReference type="Gene3D" id="3.30.930.10">
    <property type="entry name" value="Bira Bifunctional Protein, Domain 2"/>
    <property type="match status" value="1"/>
</dbReference>
<dbReference type="AlphaFoldDB" id="A0AAU9CR83"/>
<evidence type="ECO:0000256" key="7">
    <source>
        <dbReference type="ARBA" id="ARBA00022741"/>
    </source>
</evidence>
<dbReference type="HAMAP" id="MF_00281">
    <property type="entry name" value="Phe_tRNA_synth_alpha1"/>
    <property type="match status" value="1"/>
</dbReference>
<dbReference type="GO" id="GO:0005524">
    <property type="term" value="F:ATP binding"/>
    <property type="evidence" value="ECO:0007669"/>
    <property type="project" value="UniProtKB-UniRule"/>
</dbReference>
<keyword evidence="9 13" id="KW-0460">Magnesium</keyword>
<evidence type="ECO:0000259" key="14">
    <source>
        <dbReference type="PROSITE" id="PS50862"/>
    </source>
</evidence>
<dbReference type="InterPro" id="IPR002319">
    <property type="entry name" value="Phenylalanyl-tRNA_Synthase"/>
</dbReference>
<evidence type="ECO:0000313" key="15">
    <source>
        <dbReference type="EMBL" id="BDR56429.1"/>
    </source>
</evidence>
<dbReference type="GO" id="GO:0000049">
    <property type="term" value="F:tRNA binding"/>
    <property type="evidence" value="ECO:0007669"/>
    <property type="project" value="InterPro"/>
</dbReference>
<dbReference type="Pfam" id="PF02912">
    <property type="entry name" value="Phe_tRNA-synt_N"/>
    <property type="match status" value="1"/>
</dbReference>
<keyword evidence="7 13" id="KW-0547">Nucleotide-binding</keyword>
<evidence type="ECO:0000256" key="13">
    <source>
        <dbReference type="HAMAP-Rule" id="MF_00281"/>
    </source>
</evidence>
<accession>A0AAU9CR83</accession>
<keyword evidence="11 13" id="KW-0030">Aminoacyl-tRNA synthetase</keyword>
<evidence type="ECO:0000256" key="1">
    <source>
        <dbReference type="ARBA" id="ARBA00004496"/>
    </source>
</evidence>